<reference evidence="6 7" key="1">
    <citation type="submission" date="2012-06" db="EMBL/GenBank/DDBJ databases">
        <title>Draft Genome Sequence of Lactobacillus pasteurii CRBIP 24.76T.</title>
        <authorList>
            <person name="Cousin S."/>
            <person name="Bouchier C."/>
            <person name="Loux V."/>
            <person name="Ma L."/>
            <person name="Creno S."/>
            <person name="Bizet C."/>
            <person name="Clermont D."/>
        </authorList>
    </citation>
    <scope>NUCLEOTIDE SEQUENCE [LARGE SCALE GENOMIC DNA]</scope>
    <source>
        <strain evidence="7">CRBIP 24.76T</strain>
    </source>
</reference>
<evidence type="ECO:0000256" key="3">
    <source>
        <dbReference type="ARBA" id="ARBA00023125"/>
    </source>
</evidence>
<protein>
    <submittedName>
        <fullName evidence="6">LysR substrate binding domain protein</fullName>
    </submittedName>
</protein>
<keyword evidence="7" id="KW-1185">Reference proteome</keyword>
<comment type="similarity">
    <text evidence="1">Belongs to the LysR transcriptional regulatory family.</text>
</comment>
<feature type="domain" description="HTH lysR-type" evidence="5">
    <location>
        <begin position="1"/>
        <end position="58"/>
    </location>
</feature>
<dbReference type="PANTHER" id="PTHR30346:SF0">
    <property type="entry name" value="HCA OPERON TRANSCRIPTIONAL ACTIVATOR HCAR"/>
    <property type="match status" value="1"/>
</dbReference>
<dbReference type="RefSeq" id="WP_009560215.1">
    <property type="nucleotide sequence ID" value="NZ_AYZN01000001.1"/>
</dbReference>
<dbReference type="AlphaFoldDB" id="I7LEC2"/>
<proteinExistence type="inferred from homology"/>
<dbReference type="EMBL" id="CAKD01000023">
    <property type="protein sequence ID" value="CCI85663.1"/>
    <property type="molecule type" value="Genomic_DNA"/>
</dbReference>
<dbReference type="PATRIC" id="fig|1423790.3.peg.172"/>
<name>I7LEC2_9LACO</name>
<dbReference type="Pfam" id="PF00126">
    <property type="entry name" value="HTH_1"/>
    <property type="match status" value="1"/>
</dbReference>
<dbReference type="PROSITE" id="PS50931">
    <property type="entry name" value="HTH_LYSR"/>
    <property type="match status" value="1"/>
</dbReference>
<dbReference type="OrthoDB" id="119203at2"/>
<dbReference type="InterPro" id="IPR005119">
    <property type="entry name" value="LysR_subst-bd"/>
</dbReference>
<sequence length="299" mass="34849">MDIKKLEVFINLVETRNYTKTAEAVHVTQPTVTHDIKALEDEIGVKLFNRNKRFVNVTEDGKNFYKEIKPLINSYYSAIQSVQRKSEEKQHQLIIGYSYTPFNDIFLPKWIRKFKNLYPDTEIVLRNLNHNDFKHDLLDNRVDLVITTGRDAEDLPGMRKTVLFSEQFKAIVPKNNTLASKKQLNIEDLSGQSLLFLDNTWAAIDLITLQNKIKNNIQDTKIIYANDISALNMLIKSEQGIALGLYCLYHQLEDYLEYVPLNWQAEVELVLLASRNNQKQRLDDLIRLIKQDICQNTLF</sequence>
<dbReference type="InterPro" id="IPR036390">
    <property type="entry name" value="WH_DNA-bd_sf"/>
</dbReference>
<dbReference type="Proteomes" id="UP000009311">
    <property type="component" value="Unassembled WGS sequence"/>
</dbReference>
<keyword evidence="3" id="KW-0238">DNA-binding</keyword>
<dbReference type="Gene3D" id="3.40.190.290">
    <property type="match status" value="1"/>
</dbReference>
<dbReference type="InterPro" id="IPR000847">
    <property type="entry name" value="LysR_HTH_N"/>
</dbReference>
<evidence type="ECO:0000259" key="5">
    <source>
        <dbReference type="PROSITE" id="PS50931"/>
    </source>
</evidence>
<keyword evidence="2" id="KW-0805">Transcription regulation</keyword>
<dbReference type="SUPFAM" id="SSF53850">
    <property type="entry name" value="Periplasmic binding protein-like II"/>
    <property type="match status" value="1"/>
</dbReference>
<keyword evidence="4" id="KW-0804">Transcription</keyword>
<gene>
    <name evidence="6" type="ORF">BN53_06155</name>
</gene>
<evidence type="ECO:0000313" key="7">
    <source>
        <dbReference type="Proteomes" id="UP000009311"/>
    </source>
</evidence>
<dbReference type="eggNOG" id="COG0583">
    <property type="taxonomic scope" value="Bacteria"/>
</dbReference>
<dbReference type="Gene3D" id="1.10.10.10">
    <property type="entry name" value="Winged helix-like DNA-binding domain superfamily/Winged helix DNA-binding domain"/>
    <property type="match status" value="1"/>
</dbReference>
<evidence type="ECO:0000256" key="1">
    <source>
        <dbReference type="ARBA" id="ARBA00009437"/>
    </source>
</evidence>
<dbReference type="Pfam" id="PF03466">
    <property type="entry name" value="LysR_substrate"/>
    <property type="match status" value="1"/>
</dbReference>
<dbReference type="PANTHER" id="PTHR30346">
    <property type="entry name" value="TRANSCRIPTIONAL DUAL REGULATOR HCAR-RELATED"/>
    <property type="match status" value="1"/>
</dbReference>
<organism evidence="6 7">
    <name type="scientific">Lactobacillus pasteurii DSM 23907 = CRBIP 24.76</name>
    <dbReference type="NCBI Taxonomy" id="1423790"/>
    <lineage>
        <taxon>Bacteria</taxon>
        <taxon>Bacillati</taxon>
        <taxon>Bacillota</taxon>
        <taxon>Bacilli</taxon>
        <taxon>Lactobacillales</taxon>
        <taxon>Lactobacillaceae</taxon>
        <taxon>Lactobacillus</taxon>
    </lineage>
</organism>
<accession>I7LEC2</accession>
<dbReference type="STRING" id="1423790.BN53_06155"/>
<dbReference type="InterPro" id="IPR036388">
    <property type="entry name" value="WH-like_DNA-bd_sf"/>
</dbReference>
<dbReference type="PRINTS" id="PR00039">
    <property type="entry name" value="HTHLYSR"/>
</dbReference>
<dbReference type="GO" id="GO:0032993">
    <property type="term" value="C:protein-DNA complex"/>
    <property type="evidence" value="ECO:0007669"/>
    <property type="project" value="TreeGrafter"/>
</dbReference>
<evidence type="ECO:0000256" key="2">
    <source>
        <dbReference type="ARBA" id="ARBA00023015"/>
    </source>
</evidence>
<evidence type="ECO:0000313" key="6">
    <source>
        <dbReference type="EMBL" id="CCI85663.1"/>
    </source>
</evidence>
<dbReference type="SUPFAM" id="SSF46785">
    <property type="entry name" value="Winged helix' DNA-binding domain"/>
    <property type="match status" value="1"/>
</dbReference>
<comment type="caution">
    <text evidence="6">The sequence shown here is derived from an EMBL/GenBank/DDBJ whole genome shotgun (WGS) entry which is preliminary data.</text>
</comment>
<dbReference type="CDD" id="cd05466">
    <property type="entry name" value="PBP2_LTTR_substrate"/>
    <property type="match status" value="1"/>
</dbReference>
<evidence type="ECO:0000256" key="4">
    <source>
        <dbReference type="ARBA" id="ARBA00023163"/>
    </source>
</evidence>
<dbReference type="GO" id="GO:0003677">
    <property type="term" value="F:DNA binding"/>
    <property type="evidence" value="ECO:0007669"/>
    <property type="project" value="UniProtKB-KW"/>
</dbReference>
<dbReference type="FunFam" id="1.10.10.10:FF:000001">
    <property type="entry name" value="LysR family transcriptional regulator"/>
    <property type="match status" value="1"/>
</dbReference>
<dbReference type="GO" id="GO:0003700">
    <property type="term" value="F:DNA-binding transcription factor activity"/>
    <property type="evidence" value="ECO:0007669"/>
    <property type="project" value="InterPro"/>
</dbReference>